<keyword evidence="1" id="KW-0812">Transmembrane</keyword>
<dbReference type="AlphaFoldDB" id="A0AA35UR33"/>
<organism evidence="2 3">
    <name type="scientific">Lactuca saligna</name>
    <name type="common">Willowleaf lettuce</name>
    <dbReference type="NCBI Taxonomy" id="75948"/>
    <lineage>
        <taxon>Eukaryota</taxon>
        <taxon>Viridiplantae</taxon>
        <taxon>Streptophyta</taxon>
        <taxon>Embryophyta</taxon>
        <taxon>Tracheophyta</taxon>
        <taxon>Spermatophyta</taxon>
        <taxon>Magnoliopsida</taxon>
        <taxon>eudicotyledons</taxon>
        <taxon>Gunneridae</taxon>
        <taxon>Pentapetalae</taxon>
        <taxon>asterids</taxon>
        <taxon>campanulids</taxon>
        <taxon>Asterales</taxon>
        <taxon>Asteraceae</taxon>
        <taxon>Cichorioideae</taxon>
        <taxon>Cichorieae</taxon>
        <taxon>Lactucinae</taxon>
        <taxon>Lactuca</taxon>
    </lineage>
</organism>
<dbReference type="Proteomes" id="UP001177003">
    <property type="component" value="Chromosome 0"/>
</dbReference>
<gene>
    <name evidence="2" type="ORF">LSALG_LOCUS4117</name>
</gene>
<evidence type="ECO:0000256" key="1">
    <source>
        <dbReference type="SAM" id="Phobius"/>
    </source>
</evidence>
<evidence type="ECO:0000313" key="2">
    <source>
        <dbReference type="EMBL" id="CAI9263426.1"/>
    </source>
</evidence>
<evidence type="ECO:0008006" key="4">
    <source>
        <dbReference type="Google" id="ProtNLM"/>
    </source>
</evidence>
<protein>
    <recommendedName>
        <fullName evidence="4">Transmembrane protein</fullName>
    </recommendedName>
</protein>
<keyword evidence="1" id="KW-0472">Membrane</keyword>
<keyword evidence="1" id="KW-1133">Transmembrane helix</keyword>
<feature type="transmembrane region" description="Helical" evidence="1">
    <location>
        <begin position="75"/>
        <end position="99"/>
    </location>
</feature>
<proteinExistence type="predicted"/>
<name>A0AA35UR33_LACSI</name>
<evidence type="ECO:0000313" key="3">
    <source>
        <dbReference type="Proteomes" id="UP001177003"/>
    </source>
</evidence>
<sequence>MSAPPPPSPDSINSGEFVNLSDLHSIFCDCGDKIAANQIEMQTLKDQVGKDFIVCCVDHISQHDKLEHHERNLKVIALVMGGVMVAMLGMMMVGVKVLIKLG</sequence>
<keyword evidence="3" id="KW-1185">Reference proteome</keyword>
<reference evidence="2" key="1">
    <citation type="submission" date="2023-04" db="EMBL/GenBank/DDBJ databases">
        <authorList>
            <person name="Vijverberg K."/>
            <person name="Xiong W."/>
            <person name="Schranz E."/>
        </authorList>
    </citation>
    <scope>NUCLEOTIDE SEQUENCE</scope>
</reference>
<dbReference type="EMBL" id="OX465086">
    <property type="protein sequence ID" value="CAI9263426.1"/>
    <property type="molecule type" value="Genomic_DNA"/>
</dbReference>
<accession>A0AA35UR33</accession>